<comment type="caution">
    <text evidence="6">The sequence shown here is derived from an EMBL/GenBank/DDBJ whole genome shotgun (WGS) entry which is preliminary data.</text>
</comment>
<feature type="region of interest" description="Disordered" evidence="2">
    <location>
        <begin position="77"/>
        <end position="96"/>
    </location>
</feature>
<dbReference type="InterPro" id="IPR008936">
    <property type="entry name" value="Rho_GTPase_activation_prot"/>
</dbReference>
<evidence type="ECO:0000313" key="6">
    <source>
        <dbReference type="EMBL" id="GCC29400.1"/>
    </source>
</evidence>
<dbReference type="FunFam" id="1.10.555.10:FF:000014">
    <property type="entry name" value="Rho GTPase activating protein 21"/>
    <property type="match status" value="1"/>
</dbReference>
<dbReference type="PRINTS" id="PR00683">
    <property type="entry name" value="SPECTRINPH"/>
</dbReference>
<dbReference type="SMART" id="SM00233">
    <property type="entry name" value="PH"/>
    <property type="match status" value="1"/>
</dbReference>
<feature type="non-terminal residue" evidence="6">
    <location>
        <position position="1"/>
    </location>
</feature>
<organism evidence="6 7">
    <name type="scientific">Chiloscyllium punctatum</name>
    <name type="common">Brownbanded bambooshark</name>
    <name type="synonym">Hemiscyllium punctatum</name>
    <dbReference type="NCBI Taxonomy" id="137246"/>
    <lineage>
        <taxon>Eukaryota</taxon>
        <taxon>Metazoa</taxon>
        <taxon>Chordata</taxon>
        <taxon>Craniata</taxon>
        <taxon>Vertebrata</taxon>
        <taxon>Chondrichthyes</taxon>
        <taxon>Elasmobranchii</taxon>
        <taxon>Galeomorphii</taxon>
        <taxon>Galeoidea</taxon>
        <taxon>Orectolobiformes</taxon>
        <taxon>Hemiscylliidae</taxon>
        <taxon>Chiloscyllium</taxon>
    </lineage>
</organism>
<feature type="region of interest" description="Disordered" evidence="2">
    <location>
        <begin position="1356"/>
        <end position="1384"/>
    </location>
</feature>
<feature type="compositionally biased region" description="Polar residues" evidence="2">
    <location>
        <begin position="1456"/>
        <end position="1466"/>
    </location>
</feature>
<dbReference type="Gene3D" id="2.30.42.10">
    <property type="match status" value="1"/>
</dbReference>
<dbReference type="InterPro" id="IPR036034">
    <property type="entry name" value="PDZ_sf"/>
</dbReference>
<dbReference type="PROSITE" id="PS50003">
    <property type="entry name" value="PH_DOMAIN"/>
    <property type="match status" value="1"/>
</dbReference>
<dbReference type="InterPro" id="IPR041681">
    <property type="entry name" value="PH_9"/>
</dbReference>
<evidence type="ECO:0000313" key="7">
    <source>
        <dbReference type="Proteomes" id="UP000287033"/>
    </source>
</evidence>
<dbReference type="SMART" id="SM00228">
    <property type="entry name" value="PDZ"/>
    <property type="match status" value="1"/>
</dbReference>
<evidence type="ECO:0000256" key="1">
    <source>
        <dbReference type="ARBA" id="ARBA00022468"/>
    </source>
</evidence>
<proteinExistence type="predicted"/>
<feature type="region of interest" description="Disordered" evidence="2">
    <location>
        <begin position="1657"/>
        <end position="1679"/>
    </location>
</feature>
<feature type="compositionally biased region" description="Polar residues" evidence="2">
    <location>
        <begin position="1493"/>
        <end position="1518"/>
    </location>
</feature>
<dbReference type="OMA" id="SDAPNTH"/>
<feature type="compositionally biased region" description="Basic and acidic residues" evidence="2">
    <location>
        <begin position="391"/>
        <end position="417"/>
    </location>
</feature>
<dbReference type="GO" id="GO:0005543">
    <property type="term" value="F:phospholipid binding"/>
    <property type="evidence" value="ECO:0007669"/>
    <property type="project" value="InterPro"/>
</dbReference>
<evidence type="ECO:0000259" key="4">
    <source>
        <dbReference type="PROSITE" id="PS50106"/>
    </source>
</evidence>
<dbReference type="SMART" id="SM00324">
    <property type="entry name" value="RhoGAP"/>
    <property type="match status" value="1"/>
</dbReference>
<dbReference type="Proteomes" id="UP000287033">
    <property type="component" value="Unassembled WGS sequence"/>
</dbReference>
<keyword evidence="7" id="KW-1185">Reference proteome</keyword>
<evidence type="ECO:0000259" key="3">
    <source>
        <dbReference type="PROSITE" id="PS50003"/>
    </source>
</evidence>
<feature type="domain" description="PDZ" evidence="4">
    <location>
        <begin position="51"/>
        <end position="160"/>
    </location>
</feature>
<dbReference type="InterPro" id="IPR001605">
    <property type="entry name" value="PH_dom-spectrin-type"/>
</dbReference>
<feature type="region of interest" description="Disordered" evidence="2">
    <location>
        <begin position="1070"/>
        <end position="1110"/>
    </location>
</feature>
<dbReference type="CDD" id="cd01253">
    <property type="entry name" value="PH_ARHGAP21-like"/>
    <property type="match status" value="1"/>
</dbReference>
<feature type="compositionally biased region" description="Polar residues" evidence="2">
    <location>
        <begin position="1539"/>
        <end position="1554"/>
    </location>
</feature>
<feature type="compositionally biased region" description="Polar residues" evidence="2">
    <location>
        <begin position="1070"/>
        <end position="1083"/>
    </location>
</feature>
<name>A0A401SGD3_CHIPU</name>
<dbReference type="CDD" id="cd06756">
    <property type="entry name" value="PDZ_ARHGAP21_23-like"/>
    <property type="match status" value="1"/>
</dbReference>
<dbReference type="Pfam" id="PF17820">
    <property type="entry name" value="PDZ_6"/>
    <property type="match status" value="1"/>
</dbReference>
<dbReference type="Pfam" id="PF00620">
    <property type="entry name" value="RhoGAP"/>
    <property type="match status" value="1"/>
</dbReference>
<dbReference type="InterPro" id="IPR001478">
    <property type="entry name" value="PDZ"/>
</dbReference>
<dbReference type="SUPFAM" id="SSF50729">
    <property type="entry name" value="PH domain-like"/>
    <property type="match status" value="1"/>
</dbReference>
<feature type="compositionally biased region" description="Low complexity" evidence="2">
    <location>
        <begin position="1876"/>
        <end position="1904"/>
    </location>
</feature>
<feature type="region of interest" description="Disordered" evidence="2">
    <location>
        <begin position="1403"/>
        <end position="1518"/>
    </location>
</feature>
<feature type="region of interest" description="Disordered" evidence="2">
    <location>
        <begin position="1836"/>
        <end position="1855"/>
    </location>
</feature>
<dbReference type="PANTHER" id="PTHR23175">
    <property type="entry name" value="PDZ DOMAIN-CONTAINING PROTEIN"/>
    <property type="match status" value="1"/>
</dbReference>
<feature type="compositionally biased region" description="Polar residues" evidence="2">
    <location>
        <begin position="1905"/>
        <end position="1921"/>
    </location>
</feature>
<dbReference type="InterPro" id="IPR041489">
    <property type="entry name" value="PDZ_6"/>
</dbReference>
<feature type="compositionally biased region" description="Basic and acidic residues" evidence="2">
    <location>
        <begin position="1657"/>
        <end position="1673"/>
    </location>
</feature>
<keyword evidence="1" id="KW-0343">GTPase activation</keyword>
<feature type="compositionally biased region" description="Basic and acidic residues" evidence="2">
    <location>
        <begin position="1096"/>
        <end position="1110"/>
    </location>
</feature>
<dbReference type="PANTHER" id="PTHR23175:SF5">
    <property type="entry name" value="RHO GTPASE-ACTIVATING PROTEIN 23"/>
    <property type="match status" value="1"/>
</dbReference>
<dbReference type="Gene3D" id="2.30.29.30">
    <property type="entry name" value="Pleckstrin-homology domain (PH domain)/Phosphotyrosine-binding domain (PTB)"/>
    <property type="match status" value="1"/>
</dbReference>
<dbReference type="Pfam" id="PF15410">
    <property type="entry name" value="PH_9"/>
    <property type="match status" value="1"/>
</dbReference>
<feature type="compositionally biased region" description="Basic and acidic residues" evidence="2">
    <location>
        <begin position="1425"/>
        <end position="1437"/>
    </location>
</feature>
<sequence length="1935" mass="216880">SISQMNGVAFCLVGIPPYVEAQTKTQRDEKNPNENANMVQNEIFSWPGPKTLLLQKNSQGFGFTLRHFIVYPPESTLHPSFKDEENGNGKGHQKSRTEPMDTIFVKSVKEGGAAYHAGLCTGDRIVKVNAESVIGKTYSQVISLIQNSEDVLELSVMPKDEDILQVPPSVGRAGEQAVYFCLTSASMPSHAHLTVDTCEAYSQDAYLKGNDPYSGSAQHIPEPPPICYPRHLAMTQTAEPLWTESSRSRQVDNAIYNTGSGSDRGFYSNPSSPPDSVTTTSSIWCERLAKARSSDILAEIGVAHSSHLHHVEELQYGMKQRSVGVMSGVPISSSSNAAHGSSVTQGPMGSKYGSSMTTVQDRYGGHLKNIPFSSISNHNIYSIPKNNVDQRSRISSEGKMKNDCFHSDIRKSRERLGSPKTTNQQYNLPSWRSAQLPRRSSSEDRCYSAMPPKYRSFSQDRLEETSLHKHWLHSASQDTLLSPMNESWSLRSRSEDYLGKCDRSLDNLTCDAFTVAGDRLLWTHSRTGTTNDGISRSGRQEQIFSQQYRPAGHSSGNAAMHGQKILPQQTSSKTNAYYNDRNSRVTIPPQQQCKNTSGNAQSVKRTDVLVDHLPVSISQNKTSQLLNRAAFGSAVTAHATKTDRCAPCQVQRIDVPVFHDQRLTNHDRQDGLYPKSSNKHSNKGAALQHAIQPFTVTKPGTSQITVCVSDIPQGIVQKEQETSQTNETVILRQKPPTGRRIPHPVRHPAYMVAVDLPELPPANLMPADKSENASLEQTNGKLVRRVAKSSEDSLASIPYIDEPTSPSIDLAAGHIPASSVVSSGQKFAPTIITSPASPTFTFPPVHSRHFSQDCSNMKASRRSSYLLAITTERSKSCDEGLNTYRDEGKVYSKLPKRVPSLKLLRSFFTDGSLDNLEDTENRRSKRHSTSELCDVTFSDVRNEGWLYFRQLVTEKGKRVVSSIRSWKKMYAVLRSHSLYLYKDKRDATTYDCVDEQPICIKACLIDISYSETKRKNVFRLTTSDFYEYLFQAEDRDDMLNWIKIIQENSKTEGEDISSRLIEVKLKEYRNQSPANNKSDSSPKGSRHHVNRRPRSPRQDNVNKDEGSLSKDKSSWLNIMKKAKKTVSGAAFGVRLEECQPGINNKFIPLIVEICCKLVEEKGLEYTGIYRVPGNNAMVSSLQEQLNKGMTDLNTSEEKWQDLNVISSLLKLFFRKLPEPLFTDDKYNDFIETNRLEDAAERLQRFKKLLRNLPENYFETLKFLTGHLKTVADHSEKNKMEPRNLALVFGPTLVRTSEDKMIDMVTHMQDRYKIIETLIQHYDWFFNEDRDVDEKAPVDYVGNTELQPVPNIDHLLSNIGRTGGAPGDISDSTTSDSAKSKGSWGSRRDLYNRELMMSIFAAANRKRKKQKEAKVLESSTDDDSEHEPTKAINKEGSVDKTGANRQKDATEQKEKQLASTRNRNVQKIYQPIANKELQKMSGESDNSKQDHIQRSQWESVDEPTLNSSSPQCTPSSVGLQCSFKEGTSLKLLDSERRNSTDNQTTIASPQSHCNNEMFSRNSKLKMWQVEHRETIPTDASSVVSGYSTISSTVTTLDHNFSSEVQSIAESRGDEADDERSELISECGGPVETDNESSYLIRTLPGKVSCSQQERSRFCRRESDSNTSSDKEGIPVHKLNSRPSFNSHKLIQCDTLARKKLTKPKTEHDFNAKINEDNDPPMVDNLLDNLNYPNPTNKHNVLKCDPDKNDVTQTSKRALTDHTKLRLKTSADDMFGVGLRKQNSPETRRKKNIRRRHTVVVQNDLSEFHFRECKDKPLESKDSGHRLGKVCTMHQFEQNVDSKETSDTGGNSQPIDLESKNCLFHQTGSLQPQQPGPSNKHSNSNNNSECQHPTSLSSPSTGLTSGQARDSGSNSAKSESGTKAQKYAPSSRFHQYL</sequence>
<gene>
    <name evidence="6" type="ORF">chiPu_0007842</name>
</gene>
<dbReference type="CDD" id="cd04395">
    <property type="entry name" value="RhoGAP_ARHGAP21"/>
    <property type="match status" value="1"/>
</dbReference>
<dbReference type="EMBL" id="BEZZ01000248">
    <property type="protein sequence ID" value="GCC29400.1"/>
    <property type="molecule type" value="Genomic_DNA"/>
</dbReference>
<feature type="region of interest" description="Disordered" evidence="2">
    <location>
        <begin position="550"/>
        <end position="570"/>
    </location>
</feature>
<feature type="region of interest" description="Disordered" evidence="2">
    <location>
        <begin position="391"/>
        <end position="447"/>
    </location>
</feature>
<feature type="compositionally biased region" description="Basic residues" evidence="2">
    <location>
        <begin position="1084"/>
        <end position="1095"/>
    </location>
</feature>
<dbReference type="SUPFAM" id="SSF48350">
    <property type="entry name" value="GTPase activation domain, GAP"/>
    <property type="match status" value="1"/>
</dbReference>
<feature type="region of interest" description="Disordered" evidence="2">
    <location>
        <begin position="1534"/>
        <end position="1554"/>
    </location>
</feature>
<dbReference type="InterPro" id="IPR011993">
    <property type="entry name" value="PH-like_dom_sf"/>
</dbReference>
<dbReference type="FunFam" id="2.30.42.10:FF:000066">
    <property type="entry name" value="Rho GTPase activating protein 21"/>
    <property type="match status" value="1"/>
</dbReference>
<dbReference type="PROSITE" id="PS50238">
    <property type="entry name" value="RHOGAP"/>
    <property type="match status" value="1"/>
</dbReference>
<dbReference type="GO" id="GO:0005096">
    <property type="term" value="F:GTPase activator activity"/>
    <property type="evidence" value="ECO:0007669"/>
    <property type="project" value="UniProtKB-KW"/>
</dbReference>
<feature type="compositionally biased region" description="Low complexity" evidence="2">
    <location>
        <begin position="1369"/>
        <end position="1382"/>
    </location>
</feature>
<feature type="compositionally biased region" description="Polar residues" evidence="2">
    <location>
        <begin position="1865"/>
        <end position="1875"/>
    </location>
</feature>
<evidence type="ECO:0000259" key="5">
    <source>
        <dbReference type="PROSITE" id="PS50238"/>
    </source>
</evidence>
<reference evidence="6 7" key="1">
    <citation type="journal article" date="2018" name="Nat. Ecol. Evol.">
        <title>Shark genomes provide insights into elasmobranch evolution and the origin of vertebrates.</title>
        <authorList>
            <person name="Hara Y"/>
            <person name="Yamaguchi K"/>
            <person name="Onimaru K"/>
            <person name="Kadota M"/>
            <person name="Koyanagi M"/>
            <person name="Keeley SD"/>
            <person name="Tatsumi K"/>
            <person name="Tanaka K"/>
            <person name="Motone F"/>
            <person name="Kageyama Y"/>
            <person name="Nozu R"/>
            <person name="Adachi N"/>
            <person name="Nishimura O"/>
            <person name="Nakagawa R"/>
            <person name="Tanegashima C"/>
            <person name="Kiyatake I"/>
            <person name="Matsumoto R"/>
            <person name="Murakumo K"/>
            <person name="Nishida K"/>
            <person name="Terakita A"/>
            <person name="Kuratani S"/>
            <person name="Sato K"/>
            <person name="Hyodo S Kuraku.S."/>
        </authorList>
    </citation>
    <scope>NUCLEOTIDE SEQUENCE [LARGE SCALE GENOMIC DNA]</scope>
</reference>
<accession>A0A401SGD3</accession>
<feature type="domain" description="PH" evidence="3">
    <location>
        <begin position="939"/>
        <end position="1050"/>
    </location>
</feature>
<dbReference type="OrthoDB" id="6281275at2759"/>
<feature type="domain" description="Rho-GAP" evidence="5">
    <location>
        <begin position="1133"/>
        <end position="1325"/>
    </location>
</feature>
<evidence type="ECO:0008006" key="8">
    <source>
        <dbReference type="Google" id="ProtNLM"/>
    </source>
</evidence>
<dbReference type="SUPFAM" id="SSF50156">
    <property type="entry name" value="PDZ domain-like"/>
    <property type="match status" value="1"/>
</dbReference>
<feature type="compositionally biased region" description="Polar residues" evidence="2">
    <location>
        <begin position="419"/>
        <end position="433"/>
    </location>
</feature>
<evidence type="ECO:0000256" key="2">
    <source>
        <dbReference type="SAM" id="MobiDB-lite"/>
    </source>
</evidence>
<protein>
    <recommendedName>
        <fullName evidence="8">Rho GTPase-activating protein 23</fullName>
    </recommendedName>
</protein>
<dbReference type="Gene3D" id="1.10.555.10">
    <property type="entry name" value="Rho GTPase activation protein"/>
    <property type="match status" value="1"/>
</dbReference>
<dbReference type="PROSITE" id="PS50106">
    <property type="entry name" value="PDZ"/>
    <property type="match status" value="1"/>
</dbReference>
<feature type="region of interest" description="Disordered" evidence="2">
    <location>
        <begin position="1865"/>
        <end position="1935"/>
    </location>
</feature>
<dbReference type="GO" id="GO:0007165">
    <property type="term" value="P:signal transduction"/>
    <property type="evidence" value="ECO:0007669"/>
    <property type="project" value="InterPro"/>
</dbReference>
<feature type="compositionally biased region" description="Basic and acidic residues" evidence="2">
    <location>
        <begin position="1444"/>
        <end position="1455"/>
    </location>
</feature>
<dbReference type="InterPro" id="IPR001849">
    <property type="entry name" value="PH_domain"/>
</dbReference>
<dbReference type="STRING" id="137246.A0A401SGD3"/>
<dbReference type="InterPro" id="IPR000198">
    <property type="entry name" value="RhoGAP_dom"/>
</dbReference>